<dbReference type="EnsemblFungi" id="FOXG_06377T0">
    <property type="protein sequence ID" value="FOXG_06377P0"/>
    <property type="gene ID" value="FOXG_06377"/>
</dbReference>
<evidence type="ECO:0000313" key="2">
    <source>
        <dbReference type="Proteomes" id="UP000002489"/>
    </source>
</evidence>
<evidence type="ECO:0000313" key="1">
    <source>
        <dbReference type="EnsemblFungi" id="FOXG_06377P0"/>
    </source>
</evidence>
<name>A0A0D2XQX7_FUSOF</name>
<dbReference type="Proteomes" id="UP000002489">
    <property type="component" value="Unassembled WGS sequence"/>
</dbReference>
<accession>A0A0D2XQX7</accession>
<gene>
    <name evidence="1" type="primary">28948275</name>
</gene>
<proteinExistence type="predicted"/>
<reference evidence="1" key="2">
    <citation type="submission" date="2025-08" db="UniProtKB">
        <authorList>
            <consortium name="EnsemblFungi"/>
        </authorList>
    </citation>
    <scope>IDENTIFICATION</scope>
    <source>
        <strain evidence="1">4287 / CBS 123668 / FGSC 9935 / NRRL 34936</strain>
    </source>
</reference>
<dbReference type="AlphaFoldDB" id="A0A0D2XQX7"/>
<protein>
    <submittedName>
        <fullName evidence="1">Uncharacterized protein</fullName>
    </submittedName>
</protein>
<organism evidence="1 2">
    <name type="scientific">Fusarium oxysporum (strain Fo5176)</name>
    <name type="common">Fusarium vascular wilt</name>
    <dbReference type="NCBI Taxonomy" id="660025"/>
    <lineage>
        <taxon>Eukaryota</taxon>
        <taxon>Fungi</taxon>
        <taxon>Dikarya</taxon>
        <taxon>Ascomycota</taxon>
        <taxon>Pezizomycotina</taxon>
        <taxon>Sordariomycetes</taxon>
        <taxon>Hypocreomycetidae</taxon>
        <taxon>Hypocreales</taxon>
        <taxon>Nectriaceae</taxon>
        <taxon>Fusarium</taxon>
        <taxon>Fusarium oxysporum species complex</taxon>
    </lineage>
</organism>
<reference evidence="2" key="1">
    <citation type="journal article" date="2012" name="Mol. Plant Microbe Interact.">
        <title>A highly conserved effector in Fusarium oxysporum is required for full virulence on Arabidopsis.</title>
        <authorList>
            <person name="Thatcher L.F."/>
            <person name="Gardiner D.M."/>
            <person name="Kazan K."/>
            <person name="Manners J."/>
        </authorList>
    </citation>
    <scope>NUCLEOTIDE SEQUENCE [LARGE SCALE GENOMIC DNA]</scope>
    <source>
        <strain evidence="2">Fo5176</strain>
    </source>
</reference>
<sequence>MVLLDIFPRVNWPLLSRVWCVGRGRVVLRGTPIERKRKGSTSLLSFFLEAYLTRRHEPASRVQGGFRVESRDLMERGIQEKEDQGSVHVFRSISVYRGAVDIEFDYQRLGFLRQLW</sequence>
<dbReference type="VEuPathDB" id="FungiDB:FOXG_06377"/>